<dbReference type="AlphaFoldDB" id="D2V1A9"/>
<keyword evidence="3" id="KW-1185">Reference proteome</keyword>
<organism evidence="3">
    <name type="scientific">Naegleria gruberi</name>
    <name type="common">Amoeba</name>
    <dbReference type="NCBI Taxonomy" id="5762"/>
    <lineage>
        <taxon>Eukaryota</taxon>
        <taxon>Discoba</taxon>
        <taxon>Heterolobosea</taxon>
        <taxon>Tetramitia</taxon>
        <taxon>Eutetramitia</taxon>
        <taxon>Vahlkampfiidae</taxon>
        <taxon>Naegleria</taxon>
    </lineage>
</organism>
<keyword evidence="1" id="KW-0812">Transmembrane</keyword>
<reference evidence="2 3" key="1">
    <citation type="journal article" date="2010" name="Cell">
        <title>The genome of Naegleria gruberi illuminates early eukaryotic versatility.</title>
        <authorList>
            <person name="Fritz-Laylin L.K."/>
            <person name="Prochnik S.E."/>
            <person name="Ginger M.L."/>
            <person name="Dacks J.B."/>
            <person name="Carpenter M.L."/>
            <person name="Field M.C."/>
            <person name="Kuo A."/>
            <person name="Paredez A."/>
            <person name="Chapman J."/>
            <person name="Pham J."/>
            <person name="Shu S."/>
            <person name="Neupane R."/>
            <person name="Cipriano M."/>
            <person name="Mancuso J."/>
            <person name="Tu H."/>
            <person name="Salamov A."/>
            <person name="Lindquist E."/>
            <person name="Shapiro H."/>
            <person name="Lucas S."/>
            <person name="Grigoriev I.V."/>
            <person name="Cande W.Z."/>
            <person name="Fulton C."/>
            <person name="Rokhsar D.S."/>
            <person name="Dawson S.C."/>
        </authorList>
    </citation>
    <scope>NUCLEOTIDE SEQUENCE [LARGE SCALE GENOMIC DNA]</scope>
    <source>
        <strain evidence="2 3">NEG-M</strain>
    </source>
</reference>
<evidence type="ECO:0000313" key="2">
    <source>
        <dbReference type="EMBL" id="EFC49438.1"/>
    </source>
</evidence>
<proteinExistence type="predicted"/>
<dbReference type="RefSeq" id="XP_002682182.1">
    <property type="nucleotide sequence ID" value="XM_002682136.1"/>
</dbReference>
<feature type="transmembrane region" description="Helical" evidence="1">
    <location>
        <begin position="20"/>
        <end position="37"/>
    </location>
</feature>
<dbReference type="Proteomes" id="UP000006671">
    <property type="component" value="Unassembled WGS sequence"/>
</dbReference>
<dbReference type="EMBL" id="GG738848">
    <property type="protein sequence ID" value="EFC49438.1"/>
    <property type="molecule type" value="Genomic_DNA"/>
</dbReference>
<name>D2V1A9_NAEGR</name>
<dbReference type="GeneID" id="8852655"/>
<evidence type="ECO:0000256" key="1">
    <source>
        <dbReference type="SAM" id="Phobius"/>
    </source>
</evidence>
<accession>D2V1A9</accession>
<keyword evidence="1" id="KW-1133">Transmembrane helix</keyword>
<keyword evidence="1" id="KW-0472">Membrane</keyword>
<dbReference type="KEGG" id="ngr:NAEGRDRAFT_62821"/>
<evidence type="ECO:0000313" key="3">
    <source>
        <dbReference type="Proteomes" id="UP000006671"/>
    </source>
</evidence>
<protein>
    <submittedName>
        <fullName evidence="2">Predicted protein</fullName>
    </submittedName>
</protein>
<sequence>MLDKLEQIKELARKDPIRFILLMTLIVSIVVFTYILTEFFRQYGLENTETIRSCEMILSSLNEHRCTAYDCEIAKREFNFVTPIHLKSLYYQNSETIITPVYSREESDRRTIPKSAETCSIGGSCYSPAWLVSMVNTPSDGVLYSGVVTTSFSLANEVLASMQPLTKYYCFLNNFNDLTMVPPNVTYIPRKVFIVMMLNGGFIVMSFIALKVLGLVRRVINKMKKNKNGNQELEDDEIKPINESE</sequence>
<dbReference type="VEuPathDB" id="AmoebaDB:NAEGRDRAFT_62821"/>
<gene>
    <name evidence="2" type="ORF">NAEGRDRAFT_62821</name>
</gene>
<dbReference type="InParanoid" id="D2V1A9"/>
<feature type="transmembrane region" description="Helical" evidence="1">
    <location>
        <begin position="192"/>
        <end position="216"/>
    </location>
</feature>